<evidence type="ECO:0000256" key="10">
    <source>
        <dbReference type="ARBA" id="ARBA00023078"/>
    </source>
</evidence>
<feature type="compositionally biased region" description="Low complexity" evidence="13">
    <location>
        <begin position="164"/>
        <end position="177"/>
    </location>
</feature>
<keyword evidence="11" id="KW-0472">Membrane</keyword>
<evidence type="ECO:0000256" key="12">
    <source>
        <dbReference type="ARBA" id="ARBA00025340"/>
    </source>
</evidence>
<dbReference type="Gene3D" id="1.20.5.3310">
    <property type="match status" value="1"/>
</dbReference>
<evidence type="ECO:0000313" key="14">
    <source>
        <dbReference type="EMBL" id="KAI5060064.1"/>
    </source>
</evidence>
<dbReference type="AlphaFoldDB" id="A0A9D4U1Y7"/>
<keyword evidence="4" id="KW-0934">Plastid</keyword>
<evidence type="ECO:0000313" key="15">
    <source>
        <dbReference type="Proteomes" id="UP000886520"/>
    </source>
</evidence>
<reference evidence="14" key="1">
    <citation type="submission" date="2021-01" db="EMBL/GenBank/DDBJ databases">
        <title>Adiantum capillus-veneris genome.</title>
        <authorList>
            <person name="Fang Y."/>
            <person name="Liao Q."/>
        </authorList>
    </citation>
    <scope>NUCLEOTIDE SEQUENCE</scope>
    <source>
        <strain evidence="14">H3</strain>
        <tissue evidence="14">Leaf</tissue>
    </source>
</reference>
<proteinExistence type="predicted"/>
<evidence type="ECO:0000256" key="5">
    <source>
        <dbReference type="ARBA" id="ARBA00022692"/>
    </source>
</evidence>
<protein>
    <recommendedName>
        <fullName evidence="16">Sec-independent protein translocase protein TATB, chloroplastic</fullName>
    </recommendedName>
</protein>
<keyword evidence="3" id="KW-0150">Chloroplast</keyword>
<comment type="function">
    <text evidence="12">Part of the twin-arginine translocation (Tat) system that transports large folded proteins containing a characteristic twin-arginine motif in their signal peptide across the thylakoid membrane. Involved in delta pH-dependent protein transport required for chloroplast development, especially thylakoid membrane formation. TATC and TATB mediate precursor recognition, whereas TATA facilitates translocation.</text>
</comment>
<keyword evidence="6" id="KW-0653">Protein transport</keyword>
<comment type="subcellular location">
    <subcellularLocation>
        <location evidence="1">Plastid</location>
        <location evidence="1">Chloroplast thylakoid membrane</location>
        <topology evidence="1">Single-pass membrane protein</topology>
    </subcellularLocation>
</comment>
<keyword evidence="5" id="KW-0812">Transmembrane</keyword>
<accession>A0A9D4U1Y7</accession>
<organism evidence="14 15">
    <name type="scientific">Adiantum capillus-veneris</name>
    <name type="common">Maidenhair fern</name>
    <dbReference type="NCBI Taxonomy" id="13818"/>
    <lineage>
        <taxon>Eukaryota</taxon>
        <taxon>Viridiplantae</taxon>
        <taxon>Streptophyta</taxon>
        <taxon>Embryophyta</taxon>
        <taxon>Tracheophyta</taxon>
        <taxon>Polypodiopsida</taxon>
        <taxon>Polypodiidae</taxon>
        <taxon>Polypodiales</taxon>
        <taxon>Pteridineae</taxon>
        <taxon>Pteridaceae</taxon>
        <taxon>Vittarioideae</taxon>
        <taxon>Adiantum</taxon>
    </lineage>
</organism>
<dbReference type="OrthoDB" id="2017985at2759"/>
<dbReference type="PANTHER" id="PTHR33162">
    <property type="entry name" value="SEC-INDEPENDENT PROTEIN TRANSLOCASE PROTEIN TATA, CHLOROPLASTIC"/>
    <property type="match status" value="1"/>
</dbReference>
<evidence type="ECO:0000256" key="6">
    <source>
        <dbReference type="ARBA" id="ARBA00022927"/>
    </source>
</evidence>
<comment type="caution">
    <text evidence="14">The sequence shown here is derived from an EMBL/GenBank/DDBJ whole genome shotgun (WGS) entry which is preliminary data.</text>
</comment>
<dbReference type="GO" id="GO:0006886">
    <property type="term" value="P:intracellular protein transport"/>
    <property type="evidence" value="ECO:0007669"/>
    <property type="project" value="UniProtKB-ARBA"/>
</dbReference>
<evidence type="ECO:0000256" key="1">
    <source>
        <dbReference type="ARBA" id="ARBA00004581"/>
    </source>
</evidence>
<keyword evidence="8" id="KW-1133">Transmembrane helix</keyword>
<keyword evidence="15" id="KW-1185">Reference proteome</keyword>
<evidence type="ECO:0008006" key="16">
    <source>
        <dbReference type="Google" id="ProtNLM"/>
    </source>
</evidence>
<keyword evidence="2" id="KW-0813">Transport</keyword>
<sequence length="244" mass="26301">MAGGAVVLPTSPVGARTSWTQKEPASLSNSPRAYHLHLRFPSLPRSSFFAWDARTHLGSPSLRSLLSSTDCLLASKLIPRRVVHASLLGVGAPEALVIAVVALLVFGPRGLAEVARTLGKSLRAFQPTIRELQQISKDFKDTLEQEIGLDELRSGDARPPPTYTADQQSQATADTQSESVKPKAYSTEDYVRVTEEQARALVPEEQRKAAEAAAWGGSATSVKTQTEEPIQRADEVTNNAGDSQ</sequence>
<evidence type="ECO:0000256" key="7">
    <source>
        <dbReference type="ARBA" id="ARBA00022946"/>
    </source>
</evidence>
<dbReference type="Proteomes" id="UP000886520">
    <property type="component" value="Chromosome 24"/>
</dbReference>
<dbReference type="FunFam" id="1.20.5.3310:FF:000003">
    <property type="entry name" value="Sec-independent protein translocase protein TATB, chloroplastic"/>
    <property type="match status" value="1"/>
</dbReference>
<evidence type="ECO:0000256" key="8">
    <source>
        <dbReference type="ARBA" id="ARBA00022989"/>
    </source>
</evidence>
<evidence type="ECO:0000256" key="13">
    <source>
        <dbReference type="SAM" id="MobiDB-lite"/>
    </source>
</evidence>
<dbReference type="InterPro" id="IPR003369">
    <property type="entry name" value="TatA/B/E"/>
</dbReference>
<dbReference type="PANTHER" id="PTHR33162:SF3">
    <property type="entry name" value="SEC-INDEPENDENT PROTEIN TRANSLOCASE PROTEIN TATB, CHLOROPLASTIC"/>
    <property type="match status" value="1"/>
</dbReference>
<evidence type="ECO:0000256" key="4">
    <source>
        <dbReference type="ARBA" id="ARBA00022640"/>
    </source>
</evidence>
<gene>
    <name evidence="14" type="ORF">GOP47_0024484</name>
</gene>
<evidence type="ECO:0000256" key="2">
    <source>
        <dbReference type="ARBA" id="ARBA00022448"/>
    </source>
</evidence>
<evidence type="ECO:0000256" key="3">
    <source>
        <dbReference type="ARBA" id="ARBA00022528"/>
    </source>
</evidence>
<dbReference type="GO" id="GO:0009535">
    <property type="term" value="C:chloroplast thylakoid membrane"/>
    <property type="evidence" value="ECO:0007669"/>
    <property type="project" value="UniProtKB-SubCell"/>
</dbReference>
<dbReference type="Pfam" id="PF02416">
    <property type="entry name" value="TatA_B_E"/>
    <property type="match status" value="1"/>
</dbReference>
<evidence type="ECO:0000256" key="11">
    <source>
        <dbReference type="ARBA" id="ARBA00023136"/>
    </source>
</evidence>
<feature type="region of interest" description="Disordered" evidence="13">
    <location>
        <begin position="150"/>
        <end position="244"/>
    </location>
</feature>
<feature type="compositionally biased region" description="Basic and acidic residues" evidence="13">
    <location>
        <begin position="189"/>
        <end position="210"/>
    </location>
</feature>
<dbReference type="EMBL" id="JABFUD020000024">
    <property type="protein sequence ID" value="KAI5060064.1"/>
    <property type="molecule type" value="Genomic_DNA"/>
</dbReference>
<keyword evidence="9" id="KW-0811">Translocation</keyword>
<feature type="compositionally biased region" description="Basic and acidic residues" evidence="13">
    <location>
        <begin position="225"/>
        <end position="235"/>
    </location>
</feature>
<name>A0A9D4U1Y7_ADICA</name>
<keyword evidence="7" id="KW-0809">Transit peptide</keyword>
<evidence type="ECO:0000256" key="9">
    <source>
        <dbReference type="ARBA" id="ARBA00023010"/>
    </source>
</evidence>
<keyword evidence="10" id="KW-0793">Thylakoid</keyword>